<dbReference type="Pfam" id="PF13665">
    <property type="entry name" value="Tox-PAAR-like"/>
    <property type="match status" value="1"/>
</dbReference>
<evidence type="ECO:0000313" key="1">
    <source>
        <dbReference type="EMBL" id="TQM89956.1"/>
    </source>
</evidence>
<proteinExistence type="predicted"/>
<dbReference type="Proteomes" id="UP000320582">
    <property type="component" value="Unassembled WGS sequence"/>
</dbReference>
<keyword evidence="2" id="KW-1185">Reference proteome</keyword>
<evidence type="ECO:0000313" key="2">
    <source>
        <dbReference type="Proteomes" id="UP000320582"/>
    </source>
</evidence>
<gene>
    <name evidence="1" type="ORF">BD293_4275</name>
</gene>
<reference evidence="1 2" key="1">
    <citation type="submission" date="2019-06" db="EMBL/GenBank/DDBJ databases">
        <title>Genomic Encyclopedia of Archaeal and Bacterial Type Strains, Phase II (KMG-II): from individual species to whole genera.</title>
        <authorList>
            <person name="Goeker M."/>
        </authorList>
    </citation>
    <scope>NUCLEOTIDE SEQUENCE [LARGE SCALE GENOMIC DNA]</scope>
    <source>
        <strain evidence="1 2">DSM 18423</strain>
    </source>
</reference>
<dbReference type="OrthoDB" id="8052205at2"/>
<sequence length="160" mass="16430">MSTPKEGSRDIGDGIIISLSPDVCLTPVGSSTVPVPYSVFAYQSDDANTAATVRMTGKRAHNMGSVVTATKGDGPGTSGGVVSGTVGAACHPKGHSSSVNIQGKPAIMNGDEWYMNNKNTVGKLTYVLNTETFEATPAVALFLKQSSEQGSLPEDGDAHG</sequence>
<organism evidence="1 2">
    <name type="scientific">Roseinatronobacter monicus</name>
    <dbReference type="NCBI Taxonomy" id="393481"/>
    <lineage>
        <taxon>Bacteria</taxon>
        <taxon>Pseudomonadati</taxon>
        <taxon>Pseudomonadota</taxon>
        <taxon>Alphaproteobacteria</taxon>
        <taxon>Rhodobacterales</taxon>
        <taxon>Paracoccaceae</taxon>
        <taxon>Roseinatronobacter</taxon>
    </lineage>
</organism>
<accession>A0A543K4F4</accession>
<dbReference type="RefSeq" id="WP_142085556.1">
    <property type="nucleotide sequence ID" value="NZ_VFPT01000004.1"/>
</dbReference>
<dbReference type="EMBL" id="VFPT01000004">
    <property type="protein sequence ID" value="TQM89956.1"/>
    <property type="molecule type" value="Genomic_DNA"/>
</dbReference>
<comment type="caution">
    <text evidence="1">The sequence shown here is derived from an EMBL/GenBank/DDBJ whole genome shotgun (WGS) entry which is preliminary data.</text>
</comment>
<dbReference type="AlphaFoldDB" id="A0A543K4F4"/>
<protein>
    <submittedName>
        <fullName evidence="1">Uncharacterized protein DUF4150</fullName>
    </submittedName>
</protein>
<name>A0A543K4F4_9RHOB</name>